<dbReference type="RefSeq" id="WP_354700201.1">
    <property type="nucleotide sequence ID" value="NZ_CP114014.1"/>
</dbReference>
<sequence>MPLPERDITAVRHHCEQRIPPEVADELRIEADVDARGITIVGCRPPWRKDHDPAWTRRGVARLRWTSKYETWTLYWPDRRCLRAFAEPKACPGSPL</sequence>
<gene>
    <name evidence="1" type="ORF">DSM112329_00465</name>
</gene>
<organism evidence="1">
    <name type="scientific">Paraconexibacter sp. AEG42_29</name>
    <dbReference type="NCBI Taxonomy" id="2997339"/>
    <lineage>
        <taxon>Bacteria</taxon>
        <taxon>Bacillati</taxon>
        <taxon>Actinomycetota</taxon>
        <taxon>Thermoleophilia</taxon>
        <taxon>Solirubrobacterales</taxon>
        <taxon>Paraconexibacteraceae</taxon>
        <taxon>Paraconexibacter</taxon>
    </lineage>
</organism>
<dbReference type="EMBL" id="CP114014">
    <property type="protein sequence ID" value="XAY03645.1"/>
    <property type="molecule type" value="Genomic_DNA"/>
</dbReference>
<proteinExistence type="predicted"/>
<dbReference type="InterPro" id="IPR021388">
    <property type="entry name" value="DUF3024"/>
</dbReference>
<dbReference type="AlphaFoldDB" id="A0AAU7APT1"/>
<evidence type="ECO:0008006" key="2">
    <source>
        <dbReference type="Google" id="ProtNLM"/>
    </source>
</evidence>
<accession>A0AAU7APT1</accession>
<reference evidence="1" key="1">
    <citation type="submission" date="2022-12" db="EMBL/GenBank/DDBJ databases">
        <title>Paraconexibacter alkalitolerans sp. nov. and Baekduia alba sp. nov., isolated from soil and emended description of the genera Paraconexibacter (Chun et al., 2020) and Baekduia (An et al., 2020).</title>
        <authorList>
            <person name="Vieira S."/>
            <person name="Huber K.J."/>
            <person name="Geppert A."/>
            <person name="Wolf J."/>
            <person name="Neumann-Schaal M."/>
            <person name="Muesken M."/>
            <person name="Overmann J."/>
        </authorList>
    </citation>
    <scope>NUCLEOTIDE SEQUENCE</scope>
    <source>
        <strain evidence="1">AEG42_29</strain>
    </source>
</reference>
<name>A0AAU7APT1_9ACTN</name>
<dbReference type="Pfam" id="PF11225">
    <property type="entry name" value="DUF3024"/>
    <property type="match status" value="1"/>
</dbReference>
<dbReference type="KEGG" id="parq:DSM112329_00465"/>
<evidence type="ECO:0000313" key="1">
    <source>
        <dbReference type="EMBL" id="XAY03645.1"/>
    </source>
</evidence>
<protein>
    <recommendedName>
        <fullName evidence="2">Transposase</fullName>
    </recommendedName>
</protein>